<dbReference type="PANTHER" id="PTHR48081">
    <property type="entry name" value="AB HYDROLASE SUPERFAMILY PROTEIN C4A8.06C"/>
    <property type="match status" value="1"/>
</dbReference>
<keyword evidence="6" id="KW-1185">Reference proteome</keyword>
<evidence type="ECO:0000313" key="6">
    <source>
        <dbReference type="Proteomes" id="UP000002484"/>
    </source>
</evidence>
<organism evidence="5 6">
    <name type="scientific">Pseudofrankia inefficax (strain DSM 45817 / CECT 9037 / DDB 130130 / EuI1c)</name>
    <name type="common">Frankia inefficax</name>
    <dbReference type="NCBI Taxonomy" id="298654"/>
    <lineage>
        <taxon>Bacteria</taxon>
        <taxon>Bacillati</taxon>
        <taxon>Actinomycetota</taxon>
        <taxon>Actinomycetes</taxon>
        <taxon>Frankiales</taxon>
        <taxon>Frankiaceae</taxon>
        <taxon>Pseudofrankia</taxon>
    </lineage>
</organism>
<dbReference type="EMBL" id="CP002299">
    <property type="protein sequence ID" value="ADP82079.1"/>
    <property type="molecule type" value="Genomic_DNA"/>
</dbReference>
<protein>
    <submittedName>
        <fullName evidence="5">Esterase/lipase/thioesterase family protein</fullName>
    </submittedName>
</protein>
<dbReference type="GO" id="GO:0004806">
    <property type="term" value="F:triacylglycerol lipase activity"/>
    <property type="evidence" value="ECO:0007669"/>
    <property type="project" value="TreeGrafter"/>
</dbReference>
<dbReference type="Pfam" id="PF07859">
    <property type="entry name" value="Abhydrolase_3"/>
    <property type="match status" value="1"/>
</dbReference>
<evidence type="ECO:0000256" key="2">
    <source>
        <dbReference type="ARBA" id="ARBA00022801"/>
    </source>
</evidence>
<evidence type="ECO:0000313" key="5">
    <source>
        <dbReference type="EMBL" id="ADP82079.1"/>
    </source>
</evidence>
<dbReference type="Proteomes" id="UP000002484">
    <property type="component" value="Chromosome"/>
</dbReference>
<dbReference type="InterPro" id="IPR050300">
    <property type="entry name" value="GDXG_lipolytic_enzyme"/>
</dbReference>
<gene>
    <name evidence="5" type="ordered locus">FraEuI1c_4078</name>
</gene>
<dbReference type="OrthoDB" id="3206739at2"/>
<sequence>MTDEGSLPALRVPEREVPVPPTVSPEARAMLALGMVGPEPEWLGVELDAEGWKKLVAEREAAVIAMTGAGGEFVGATVEEEDLGGFVVYKIRPDGVPADDRRVFLDFHGGGFIQDGGQIACSRAVDFAKGLGATVWSVDYRMPPDHPFPTTVDDCVAGYRRLLDERRPEEVVIGGSSAGGNLAAACVLKGRDEGLPLPAAAVLNTPCTDLTESSDSWWTNEGVDTVLRGVFAPAFELYAGGHDLKIPYISVVYADLTQGFPPTILTTGTRDKLLSDTVRFHRALLRAGVEAELHVWEAMGHAGFLGMSPEDNERAAQIRLFCENHWASAVA</sequence>
<dbReference type="Gene3D" id="3.40.50.1820">
    <property type="entry name" value="alpha/beta hydrolase"/>
    <property type="match status" value="1"/>
</dbReference>
<proteinExistence type="inferred from homology"/>
<dbReference type="KEGG" id="fri:FraEuI1c_4078"/>
<dbReference type="HOGENOM" id="CLU_012494_13_1_11"/>
<accession>E3J831</accession>
<dbReference type="RefSeq" id="WP_013425197.1">
    <property type="nucleotide sequence ID" value="NC_014666.1"/>
</dbReference>
<dbReference type="PANTHER" id="PTHR48081:SF30">
    <property type="entry name" value="ACETYL-HYDROLASE LIPR-RELATED"/>
    <property type="match status" value="1"/>
</dbReference>
<evidence type="ECO:0000256" key="1">
    <source>
        <dbReference type="ARBA" id="ARBA00010515"/>
    </source>
</evidence>
<keyword evidence="2" id="KW-0378">Hydrolase</keyword>
<evidence type="ECO:0000259" key="4">
    <source>
        <dbReference type="Pfam" id="PF07859"/>
    </source>
</evidence>
<feature type="domain" description="Alpha/beta hydrolase fold-3" evidence="4">
    <location>
        <begin position="105"/>
        <end position="302"/>
    </location>
</feature>
<dbReference type="InterPro" id="IPR013094">
    <property type="entry name" value="AB_hydrolase_3"/>
</dbReference>
<dbReference type="STRING" id="298654.FraEuI1c_4078"/>
<dbReference type="SUPFAM" id="SSF53474">
    <property type="entry name" value="alpha/beta-Hydrolases"/>
    <property type="match status" value="1"/>
</dbReference>
<dbReference type="AlphaFoldDB" id="E3J831"/>
<dbReference type="InterPro" id="IPR029058">
    <property type="entry name" value="AB_hydrolase_fold"/>
</dbReference>
<dbReference type="ESTHER" id="frasu-e3j831">
    <property type="family name" value="GTSAGmotif"/>
</dbReference>
<dbReference type="InParanoid" id="E3J831"/>
<reference evidence="5 6" key="1">
    <citation type="submission" date="2010-10" db="EMBL/GenBank/DDBJ databases">
        <title>Complete sequence of Frankia sp. EuI1c.</title>
        <authorList>
            <consortium name="US DOE Joint Genome Institute"/>
            <person name="Lucas S."/>
            <person name="Copeland A."/>
            <person name="Lapidus A."/>
            <person name="Cheng J.-F."/>
            <person name="Bruce D."/>
            <person name="Goodwin L."/>
            <person name="Pitluck S."/>
            <person name="Chertkov O."/>
            <person name="Detter J.C."/>
            <person name="Han C."/>
            <person name="Tapia R."/>
            <person name="Land M."/>
            <person name="Hauser L."/>
            <person name="Jeffries C."/>
            <person name="Kyrpides N."/>
            <person name="Ivanova N."/>
            <person name="Mikhailova N."/>
            <person name="Beauchemin N."/>
            <person name="Sen A."/>
            <person name="Sur S.A."/>
            <person name="Gtari M."/>
            <person name="Wall L."/>
            <person name="Tisa L."/>
            <person name="Woyke T."/>
        </authorList>
    </citation>
    <scope>NUCLEOTIDE SEQUENCE [LARGE SCALE GENOMIC DNA]</scope>
    <source>
        <strain evidence="6">DSM 45817 / CECT 9037 / EuI1c</strain>
    </source>
</reference>
<name>E3J831_PSEI1</name>
<dbReference type="eggNOG" id="COG0657">
    <property type="taxonomic scope" value="Bacteria"/>
</dbReference>
<comment type="similarity">
    <text evidence="1">Belongs to the 'GDXG' lipolytic enzyme family.</text>
</comment>
<feature type="region of interest" description="Disordered" evidence="3">
    <location>
        <begin position="1"/>
        <end position="21"/>
    </location>
</feature>
<evidence type="ECO:0000256" key="3">
    <source>
        <dbReference type="SAM" id="MobiDB-lite"/>
    </source>
</evidence>